<comment type="subcellular location">
    <subcellularLocation>
        <location evidence="2">Cytoplasm</location>
    </subcellularLocation>
    <subcellularLocation>
        <location evidence="1">Nucleus</location>
    </subcellularLocation>
    <subcellularLocation>
        <location evidence="3">Secreted</location>
    </subcellularLocation>
</comment>
<feature type="domain" description="Galectin" evidence="22">
    <location>
        <begin position="94"/>
        <end position="210"/>
    </location>
</feature>
<dbReference type="InterPro" id="IPR044156">
    <property type="entry name" value="Galectin-like"/>
</dbReference>
<keyword evidence="16" id="KW-1015">Disulfide bond</keyword>
<keyword evidence="11" id="KW-0677">Repeat</keyword>
<proteinExistence type="predicted"/>
<dbReference type="SMART" id="SM00908">
    <property type="entry name" value="Gal-bind_lectin"/>
    <property type="match status" value="1"/>
</dbReference>
<evidence type="ECO:0000256" key="2">
    <source>
        <dbReference type="ARBA" id="ARBA00004496"/>
    </source>
</evidence>
<keyword evidence="14" id="KW-0389">IgE-binding protein</keyword>
<reference evidence="23" key="2">
    <citation type="submission" date="2025-09" db="UniProtKB">
        <authorList>
            <consortium name="Ensembl"/>
        </authorList>
    </citation>
    <scope>IDENTIFICATION</scope>
</reference>
<keyword evidence="13" id="KW-0391">Immunity</keyword>
<dbReference type="GO" id="GO:0045806">
    <property type="term" value="P:negative regulation of endocytosis"/>
    <property type="evidence" value="ECO:0007669"/>
    <property type="project" value="TreeGrafter"/>
</dbReference>
<dbReference type="InterPro" id="IPR013320">
    <property type="entry name" value="ConA-like_dom_sf"/>
</dbReference>
<evidence type="ECO:0000256" key="18">
    <source>
        <dbReference type="ARBA" id="ARBA00023242"/>
    </source>
</evidence>
<dbReference type="GO" id="GO:0045087">
    <property type="term" value="P:innate immune response"/>
    <property type="evidence" value="ECO:0007669"/>
    <property type="project" value="UniProtKB-KW"/>
</dbReference>
<keyword evidence="4" id="KW-0963">Cytoplasm</keyword>
<feature type="transmembrane region" description="Helical" evidence="21">
    <location>
        <begin position="179"/>
        <end position="196"/>
    </location>
</feature>
<accession>A0A672SCS6</accession>
<evidence type="ECO:0000256" key="20">
    <source>
        <dbReference type="SAM" id="MobiDB-lite"/>
    </source>
</evidence>
<dbReference type="GO" id="GO:0043236">
    <property type="term" value="F:laminin binding"/>
    <property type="evidence" value="ECO:0007669"/>
    <property type="project" value="TreeGrafter"/>
</dbReference>
<feature type="compositionally biased region" description="Polar residues" evidence="20">
    <location>
        <begin position="45"/>
        <end position="55"/>
    </location>
</feature>
<evidence type="ECO:0000256" key="1">
    <source>
        <dbReference type="ARBA" id="ARBA00004123"/>
    </source>
</evidence>
<keyword evidence="21" id="KW-0472">Membrane</keyword>
<keyword evidence="24" id="KW-1185">Reference proteome</keyword>
<keyword evidence="17" id="KW-0508">mRNA splicing</keyword>
<dbReference type="Ensembl" id="ENSSGRT00000105954.1">
    <property type="protein sequence ID" value="ENSSGRP00000099604.1"/>
    <property type="gene ID" value="ENSSGRG00000049657.1"/>
</dbReference>
<evidence type="ECO:0000256" key="16">
    <source>
        <dbReference type="ARBA" id="ARBA00023157"/>
    </source>
</evidence>
<dbReference type="GO" id="GO:0048030">
    <property type="term" value="F:disaccharide binding"/>
    <property type="evidence" value="ECO:0007669"/>
    <property type="project" value="TreeGrafter"/>
</dbReference>
<evidence type="ECO:0000259" key="22">
    <source>
        <dbReference type="PROSITE" id="PS51304"/>
    </source>
</evidence>
<evidence type="ECO:0000256" key="17">
    <source>
        <dbReference type="ARBA" id="ARBA00023187"/>
    </source>
</evidence>
<keyword evidence="15" id="KW-0007">Acetylation</keyword>
<evidence type="ECO:0000256" key="14">
    <source>
        <dbReference type="ARBA" id="ARBA00022972"/>
    </source>
</evidence>
<dbReference type="GO" id="GO:2001237">
    <property type="term" value="P:negative regulation of extrinsic apoptotic signaling pathway"/>
    <property type="evidence" value="ECO:0007669"/>
    <property type="project" value="TreeGrafter"/>
</dbReference>
<dbReference type="CDD" id="cd00070">
    <property type="entry name" value="GLECT"/>
    <property type="match status" value="1"/>
</dbReference>
<dbReference type="GO" id="GO:0001772">
    <property type="term" value="C:immunological synapse"/>
    <property type="evidence" value="ECO:0007669"/>
    <property type="project" value="TreeGrafter"/>
</dbReference>
<dbReference type="GO" id="GO:0048246">
    <property type="term" value="P:macrophage chemotaxis"/>
    <property type="evidence" value="ECO:0007669"/>
    <property type="project" value="TreeGrafter"/>
</dbReference>
<name>A0A672SCS6_SINGR</name>
<evidence type="ECO:0000256" key="21">
    <source>
        <dbReference type="SAM" id="Phobius"/>
    </source>
</evidence>
<dbReference type="GO" id="GO:0006397">
    <property type="term" value="P:mRNA processing"/>
    <property type="evidence" value="ECO:0007669"/>
    <property type="project" value="UniProtKB-KW"/>
</dbReference>
<evidence type="ECO:0000256" key="10">
    <source>
        <dbReference type="ARBA" id="ARBA00022734"/>
    </source>
</evidence>
<reference evidence="23" key="1">
    <citation type="submission" date="2025-08" db="UniProtKB">
        <authorList>
            <consortium name="Ensembl"/>
        </authorList>
    </citation>
    <scope>IDENTIFICATION</scope>
</reference>
<keyword evidence="6" id="KW-0597">Phosphoprotein</keyword>
<evidence type="ECO:0000256" key="13">
    <source>
        <dbReference type="ARBA" id="ARBA00022859"/>
    </source>
</evidence>
<keyword evidence="8" id="KW-0507">mRNA processing</keyword>
<feature type="region of interest" description="Disordered" evidence="20">
    <location>
        <begin position="1"/>
        <end position="86"/>
    </location>
</feature>
<evidence type="ECO:0000256" key="9">
    <source>
        <dbReference type="ARBA" id="ARBA00022728"/>
    </source>
</evidence>
<evidence type="ECO:0000313" key="23">
    <source>
        <dbReference type="Ensembl" id="ENSSGRP00000099604.1"/>
    </source>
</evidence>
<evidence type="ECO:0000256" key="19">
    <source>
        <dbReference type="RuleBase" id="RU102079"/>
    </source>
</evidence>
<evidence type="ECO:0000256" key="4">
    <source>
        <dbReference type="ARBA" id="ARBA00022490"/>
    </source>
</evidence>
<evidence type="ECO:0000256" key="12">
    <source>
        <dbReference type="ARBA" id="ARBA00022782"/>
    </source>
</evidence>
<dbReference type="Pfam" id="PF00337">
    <property type="entry name" value="Gal-bind_lectin"/>
    <property type="match status" value="1"/>
</dbReference>
<dbReference type="GO" id="GO:0002548">
    <property type="term" value="P:monocyte chemotaxis"/>
    <property type="evidence" value="ECO:0007669"/>
    <property type="project" value="TreeGrafter"/>
</dbReference>
<organism evidence="23 24">
    <name type="scientific">Sinocyclocheilus grahami</name>
    <name type="common">Dianchi golden-line fish</name>
    <name type="synonym">Barbus grahami</name>
    <dbReference type="NCBI Taxonomy" id="75366"/>
    <lineage>
        <taxon>Eukaryota</taxon>
        <taxon>Metazoa</taxon>
        <taxon>Chordata</taxon>
        <taxon>Craniata</taxon>
        <taxon>Vertebrata</taxon>
        <taxon>Euteleostomi</taxon>
        <taxon>Actinopterygii</taxon>
        <taxon>Neopterygii</taxon>
        <taxon>Teleostei</taxon>
        <taxon>Ostariophysi</taxon>
        <taxon>Cypriniformes</taxon>
        <taxon>Cyprinidae</taxon>
        <taxon>Cyprininae</taxon>
        <taxon>Sinocyclocheilus</taxon>
    </lineage>
</organism>
<dbReference type="GO" id="GO:0005615">
    <property type="term" value="C:extracellular space"/>
    <property type="evidence" value="ECO:0007669"/>
    <property type="project" value="TreeGrafter"/>
</dbReference>
<keyword evidence="18" id="KW-0539">Nucleus</keyword>
<evidence type="ECO:0000313" key="24">
    <source>
        <dbReference type="Proteomes" id="UP000472262"/>
    </source>
</evidence>
<evidence type="ECO:0000256" key="6">
    <source>
        <dbReference type="ARBA" id="ARBA00022553"/>
    </source>
</evidence>
<evidence type="ECO:0000256" key="15">
    <source>
        <dbReference type="ARBA" id="ARBA00022990"/>
    </source>
</evidence>
<keyword evidence="10 19" id="KW-0430">Lectin</keyword>
<dbReference type="GO" id="GO:0019863">
    <property type="term" value="F:IgE binding"/>
    <property type="evidence" value="ECO:0007669"/>
    <property type="project" value="UniProtKB-KW"/>
</dbReference>
<dbReference type="InterPro" id="IPR001079">
    <property type="entry name" value="Galectin_CRD"/>
</dbReference>
<gene>
    <name evidence="23" type="primary">lgals3b</name>
</gene>
<protein>
    <recommendedName>
        <fullName evidence="19">Galectin</fullName>
    </recommendedName>
</protein>
<dbReference type="PANTHER" id="PTHR11346">
    <property type="entry name" value="GALECTIN"/>
    <property type="match status" value="1"/>
</dbReference>
<sequence length="210" mass="23084">MDLSDALDFPQQNNQQAGGPVWPGQPANPTWPGQPANPTWPGQPANPTWPAQPNQPAWPGQPGQPTAPGWPGPAPQTGPYAAPGQAPRALTVPFDLPLQSGAYNKMLITIVGEVKPNAKHFTVNLNKGNDIVFHLNPRFNEGGRQVIVRNSMIGNQWGREERELPSFPFVPGKPFEVSMAPNYFFFFFILVVLFRLNKCLKYLLSGPHCV</sequence>
<dbReference type="Proteomes" id="UP000472262">
    <property type="component" value="Unassembled WGS sequence"/>
</dbReference>
<dbReference type="SMART" id="SM00276">
    <property type="entry name" value="GLECT"/>
    <property type="match status" value="1"/>
</dbReference>
<keyword evidence="21" id="KW-0812">Transmembrane</keyword>
<evidence type="ECO:0000256" key="5">
    <source>
        <dbReference type="ARBA" id="ARBA00022525"/>
    </source>
</evidence>
<dbReference type="GO" id="GO:0030593">
    <property type="term" value="P:neutrophil chemotaxis"/>
    <property type="evidence" value="ECO:0007669"/>
    <property type="project" value="TreeGrafter"/>
</dbReference>
<keyword evidence="7" id="KW-0399">Innate immunity</keyword>
<dbReference type="GO" id="GO:0048245">
    <property type="term" value="P:eosinophil chemotaxis"/>
    <property type="evidence" value="ECO:0007669"/>
    <property type="project" value="TreeGrafter"/>
</dbReference>
<dbReference type="SUPFAM" id="SSF49899">
    <property type="entry name" value="Concanavalin A-like lectins/glucanases"/>
    <property type="match status" value="1"/>
</dbReference>
<dbReference type="GO" id="GO:0005737">
    <property type="term" value="C:cytoplasm"/>
    <property type="evidence" value="ECO:0007669"/>
    <property type="project" value="UniProtKB-SubCell"/>
</dbReference>
<keyword evidence="12" id="KW-0221">Differentiation</keyword>
<keyword evidence="5" id="KW-0964">Secreted</keyword>
<dbReference type="PANTHER" id="PTHR11346:SF26">
    <property type="entry name" value="GALECTIN-3"/>
    <property type="match status" value="1"/>
</dbReference>
<dbReference type="GO" id="GO:0090280">
    <property type="term" value="P:positive regulation of calcium ion import"/>
    <property type="evidence" value="ECO:0007669"/>
    <property type="project" value="TreeGrafter"/>
</dbReference>
<keyword evidence="21" id="KW-1133">Transmembrane helix</keyword>
<dbReference type="AlphaFoldDB" id="A0A672SCS6"/>
<keyword evidence="9" id="KW-0747">Spliceosome</keyword>
<dbReference type="PROSITE" id="PS51304">
    <property type="entry name" value="GALECTIN"/>
    <property type="match status" value="1"/>
</dbReference>
<evidence type="ECO:0000256" key="11">
    <source>
        <dbReference type="ARBA" id="ARBA00022737"/>
    </source>
</evidence>
<dbReference type="GO" id="GO:0005681">
    <property type="term" value="C:spliceosomal complex"/>
    <property type="evidence" value="ECO:0007669"/>
    <property type="project" value="UniProtKB-KW"/>
</dbReference>
<dbReference type="Gene3D" id="2.60.120.200">
    <property type="match status" value="1"/>
</dbReference>
<dbReference type="GO" id="GO:0050918">
    <property type="term" value="P:positive chemotaxis"/>
    <property type="evidence" value="ECO:0007669"/>
    <property type="project" value="TreeGrafter"/>
</dbReference>
<evidence type="ECO:0000256" key="8">
    <source>
        <dbReference type="ARBA" id="ARBA00022664"/>
    </source>
</evidence>
<evidence type="ECO:0000256" key="7">
    <source>
        <dbReference type="ARBA" id="ARBA00022588"/>
    </source>
</evidence>
<dbReference type="GO" id="GO:0030154">
    <property type="term" value="P:cell differentiation"/>
    <property type="evidence" value="ECO:0007669"/>
    <property type="project" value="UniProtKB-KW"/>
</dbReference>
<dbReference type="GO" id="GO:0008380">
    <property type="term" value="P:RNA splicing"/>
    <property type="evidence" value="ECO:0007669"/>
    <property type="project" value="UniProtKB-KW"/>
</dbReference>
<evidence type="ECO:0000256" key="3">
    <source>
        <dbReference type="ARBA" id="ARBA00004613"/>
    </source>
</evidence>